<dbReference type="AlphaFoldDB" id="W7T5S7"/>
<organism evidence="2 3">
    <name type="scientific">Nannochloropsis gaditana</name>
    <dbReference type="NCBI Taxonomy" id="72520"/>
    <lineage>
        <taxon>Eukaryota</taxon>
        <taxon>Sar</taxon>
        <taxon>Stramenopiles</taxon>
        <taxon>Ochrophyta</taxon>
        <taxon>Eustigmatophyceae</taxon>
        <taxon>Eustigmatales</taxon>
        <taxon>Monodopsidaceae</taxon>
        <taxon>Nannochloropsis</taxon>
    </lineage>
</organism>
<dbReference type="OrthoDB" id="10432776at2759"/>
<accession>W7T5S7</accession>
<evidence type="ECO:0000256" key="1">
    <source>
        <dbReference type="SAM" id="Coils"/>
    </source>
</evidence>
<reference evidence="2 3" key="1">
    <citation type="journal article" date="2014" name="Mol. Plant">
        <title>Chromosome Scale Genome Assembly and Transcriptome Profiling of Nannochloropsis gaditana in Nitrogen Depletion.</title>
        <authorList>
            <person name="Corteggiani Carpinelli E."/>
            <person name="Telatin A."/>
            <person name="Vitulo N."/>
            <person name="Forcato C."/>
            <person name="D'Angelo M."/>
            <person name="Schiavon R."/>
            <person name="Vezzi A."/>
            <person name="Giacometti G.M."/>
            <person name="Morosinotto T."/>
            <person name="Valle G."/>
        </authorList>
    </citation>
    <scope>NUCLEOTIDE SEQUENCE [LARGE SCALE GENOMIC DNA]</scope>
    <source>
        <strain evidence="2 3">B-31</strain>
    </source>
</reference>
<keyword evidence="3" id="KW-1185">Reference proteome</keyword>
<dbReference type="EMBL" id="AZIL01002354">
    <property type="protein sequence ID" value="EWM21867.1"/>
    <property type="molecule type" value="Genomic_DNA"/>
</dbReference>
<evidence type="ECO:0000313" key="3">
    <source>
        <dbReference type="Proteomes" id="UP000019335"/>
    </source>
</evidence>
<name>W7T5S7_9STRA</name>
<sequence length="387" mass="43299">MARRQRYTLSQKMGCTPAAPLERIMASLVILCALVSTGFSFSITLSKRSTPARKRYDSSTCLPLQRPCAVKTIARLSPVHEELGLRPHSTGGVRADIFLRNTTAVSSSVSTLERPQPEPPLHATSTIPENVEEKNMLARMRRMEGTMQSLEREVKRLESAIAVKGRGRSRAKMIVINYDVGPDAQIDSVDIAVGAAGAFGLLGLLIGRSLASNLWFVGFLTGALGAGFLAREEEGGAVSDVIRAVGWQVAVKTRQLVFMYKTGRLSYVYAKKWEAFDRKYAVTKKMEALQTLSLKKWREAQEAERKYEVRYRLTAFLKAGYNGVVDTTAALFNAKDRKELVRKLPKPFRLLFMSKAQRRAEERRRVTVRRFVGLREGRPIVEVQDDA</sequence>
<dbReference type="Proteomes" id="UP000019335">
    <property type="component" value="Unassembled WGS sequence"/>
</dbReference>
<feature type="coiled-coil region" evidence="1">
    <location>
        <begin position="133"/>
        <end position="160"/>
    </location>
</feature>
<evidence type="ECO:0000313" key="2">
    <source>
        <dbReference type="EMBL" id="EWM21867.1"/>
    </source>
</evidence>
<proteinExistence type="predicted"/>
<comment type="caution">
    <text evidence="2">The sequence shown here is derived from an EMBL/GenBank/DDBJ whole genome shotgun (WGS) entry which is preliminary data.</text>
</comment>
<gene>
    <name evidence="2" type="ORF">Naga_100169g7</name>
</gene>
<keyword evidence="1" id="KW-0175">Coiled coil</keyword>
<protein>
    <submittedName>
        <fullName evidence="2">Uncharacterized protein</fullName>
    </submittedName>
</protein>